<feature type="modified residue" description="4-aspartylphosphate" evidence="2">
    <location>
        <position position="53"/>
    </location>
</feature>
<dbReference type="PANTHER" id="PTHR44591:SF3">
    <property type="entry name" value="RESPONSE REGULATORY DOMAIN-CONTAINING PROTEIN"/>
    <property type="match status" value="1"/>
</dbReference>
<dbReference type="InterPro" id="IPR054815">
    <property type="entry name" value="DVU0259-like"/>
</dbReference>
<dbReference type="PROSITE" id="PS50110">
    <property type="entry name" value="RESPONSE_REGULATORY"/>
    <property type="match status" value="1"/>
</dbReference>
<organism evidence="4 5">
    <name type="scientific">Candidatus Schekmanbacteria bacterium RBG_13_48_7</name>
    <dbReference type="NCBI Taxonomy" id="1817878"/>
    <lineage>
        <taxon>Bacteria</taxon>
        <taxon>Candidatus Schekmaniibacteriota</taxon>
    </lineage>
</organism>
<dbReference type="InterPro" id="IPR001789">
    <property type="entry name" value="Sig_transdc_resp-reg_receiver"/>
</dbReference>
<dbReference type="NCBIfam" id="NF045717">
    <property type="entry name" value="DVU0259_DivK"/>
    <property type="match status" value="1"/>
</dbReference>
<dbReference type="Gene3D" id="3.40.50.2300">
    <property type="match status" value="1"/>
</dbReference>
<dbReference type="CDD" id="cd00156">
    <property type="entry name" value="REC"/>
    <property type="match status" value="1"/>
</dbReference>
<dbReference type="SMART" id="SM00448">
    <property type="entry name" value="REC"/>
    <property type="match status" value="1"/>
</dbReference>
<dbReference type="Proteomes" id="UP000179266">
    <property type="component" value="Unassembled WGS sequence"/>
</dbReference>
<comment type="caution">
    <text evidence="4">The sequence shown here is derived from an EMBL/GenBank/DDBJ whole genome shotgun (WGS) entry which is preliminary data.</text>
</comment>
<feature type="domain" description="Response regulatory" evidence="3">
    <location>
        <begin position="4"/>
        <end position="116"/>
    </location>
</feature>
<dbReference type="Pfam" id="PF00072">
    <property type="entry name" value="Response_reg"/>
    <property type="match status" value="1"/>
</dbReference>
<reference evidence="4 5" key="1">
    <citation type="journal article" date="2016" name="Nat. Commun.">
        <title>Thousands of microbial genomes shed light on interconnected biogeochemical processes in an aquifer system.</title>
        <authorList>
            <person name="Anantharaman K."/>
            <person name="Brown C.T."/>
            <person name="Hug L.A."/>
            <person name="Sharon I."/>
            <person name="Castelle C.J."/>
            <person name="Probst A.J."/>
            <person name="Thomas B.C."/>
            <person name="Singh A."/>
            <person name="Wilkins M.J."/>
            <person name="Karaoz U."/>
            <person name="Brodie E.L."/>
            <person name="Williams K.H."/>
            <person name="Hubbard S.S."/>
            <person name="Banfield J.F."/>
        </authorList>
    </citation>
    <scope>NUCLEOTIDE SEQUENCE [LARGE SCALE GENOMIC DNA]</scope>
</reference>
<dbReference type="AlphaFoldDB" id="A0A1F7RSW7"/>
<dbReference type="PANTHER" id="PTHR44591">
    <property type="entry name" value="STRESS RESPONSE REGULATOR PROTEIN 1"/>
    <property type="match status" value="1"/>
</dbReference>
<sequence>MPKKILVIEDDPDVLTYLVTLFSDNGYETCTATDGDAGYVVLAEEKPDLVTLDLQMPKETGTRFYRRLSKHKEFKNIPVIVISGVAGRHLAVAHAVAVFDKPINKDEVLEVVRNTLGE</sequence>
<keyword evidence="1 2" id="KW-0597">Phosphoprotein</keyword>
<dbReference type="InterPro" id="IPR011006">
    <property type="entry name" value="CheY-like_superfamily"/>
</dbReference>
<proteinExistence type="predicted"/>
<dbReference type="EMBL" id="MGDD01000213">
    <property type="protein sequence ID" value="OGL44662.1"/>
    <property type="molecule type" value="Genomic_DNA"/>
</dbReference>
<name>A0A1F7RSW7_9BACT</name>
<protein>
    <recommendedName>
        <fullName evidence="3">Response regulatory domain-containing protein</fullName>
    </recommendedName>
</protein>
<dbReference type="GO" id="GO:0000160">
    <property type="term" value="P:phosphorelay signal transduction system"/>
    <property type="evidence" value="ECO:0007669"/>
    <property type="project" value="InterPro"/>
</dbReference>
<evidence type="ECO:0000313" key="5">
    <source>
        <dbReference type="Proteomes" id="UP000179266"/>
    </source>
</evidence>
<dbReference type="SUPFAM" id="SSF52172">
    <property type="entry name" value="CheY-like"/>
    <property type="match status" value="1"/>
</dbReference>
<evidence type="ECO:0000259" key="3">
    <source>
        <dbReference type="PROSITE" id="PS50110"/>
    </source>
</evidence>
<gene>
    <name evidence="4" type="ORF">A2161_06475</name>
</gene>
<evidence type="ECO:0000256" key="2">
    <source>
        <dbReference type="PROSITE-ProRule" id="PRU00169"/>
    </source>
</evidence>
<accession>A0A1F7RSW7</accession>
<dbReference type="InterPro" id="IPR050595">
    <property type="entry name" value="Bact_response_regulator"/>
</dbReference>
<evidence type="ECO:0000256" key="1">
    <source>
        <dbReference type="ARBA" id="ARBA00022553"/>
    </source>
</evidence>
<evidence type="ECO:0000313" key="4">
    <source>
        <dbReference type="EMBL" id="OGL44662.1"/>
    </source>
</evidence>